<accession>A0A151A6M6</accession>
<dbReference type="Pfam" id="PF09683">
    <property type="entry name" value="Lactococcin_972"/>
    <property type="match status" value="1"/>
</dbReference>
<evidence type="ECO:0000256" key="1">
    <source>
        <dbReference type="SAM" id="SignalP"/>
    </source>
</evidence>
<dbReference type="EMBL" id="LUGM01000002">
    <property type="protein sequence ID" value="KYH15079.1"/>
    <property type="molecule type" value="Genomic_DNA"/>
</dbReference>
<protein>
    <recommendedName>
        <fullName evidence="4">Bacteriocin</fullName>
    </recommendedName>
</protein>
<proteinExistence type="predicted"/>
<dbReference type="AlphaFoldDB" id="A0A151A6M6"/>
<keyword evidence="1" id="KW-0732">Signal</keyword>
<dbReference type="RefSeq" id="WP_061855223.1">
    <property type="nucleotide sequence ID" value="NZ_LUGM01000002.1"/>
</dbReference>
<feature type="chain" id="PRO_5007577668" description="Bacteriocin" evidence="1">
    <location>
        <begin position="27"/>
        <end position="128"/>
    </location>
</feature>
<gene>
    <name evidence="2" type="ORF">A0131_09895</name>
</gene>
<dbReference type="Gene3D" id="2.60.40.2850">
    <property type="match status" value="1"/>
</dbReference>
<comment type="caution">
    <text evidence="2">The sequence shown here is derived from an EMBL/GenBank/DDBJ whole genome shotgun (WGS) entry which is preliminary data.</text>
</comment>
<organism evidence="2 3">
    <name type="scientific">Staphylococcus kloosii</name>
    <dbReference type="NCBI Taxonomy" id="29384"/>
    <lineage>
        <taxon>Bacteria</taxon>
        <taxon>Bacillati</taxon>
        <taxon>Bacillota</taxon>
        <taxon>Bacilli</taxon>
        <taxon>Bacillales</taxon>
        <taxon>Staphylococcaceae</taxon>
        <taxon>Staphylococcus</taxon>
    </lineage>
</organism>
<sequence>MKKIIFSSVILSAGIFGLSYFSFSNAQNHILGGEENLDNYNGIKQSNTTDNIYTRAITSGYAGGGFWIRGTRGNLAISEYKHYKRQGKASVINNRGNFNDGGWRSKGVFSKARVKKTLTGNKAFYDYR</sequence>
<evidence type="ECO:0000313" key="2">
    <source>
        <dbReference type="EMBL" id="KYH15079.1"/>
    </source>
</evidence>
<name>A0A151A6M6_9STAP</name>
<dbReference type="InterPro" id="IPR006540">
    <property type="entry name" value="Lactococcin_972"/>
</dbReference>
<reference evidence="2 3" key="1">
    <citation type="submission" date="2016-02" db="EMBL/GenBank/DDBJ databases">
        <title>Draft genome sequence of hydrocarbon degrading Staphylococcus saprophyticus Strain CNV2, isolated from crude-oil contaminated soil from Noonmati Oil Refinery, Guwahati, Assam, India.</title>
        <authorList>
            <person name="Mukherjee A."/>
            <person name="Chettri B."/>
            <person name="Langpoklakpam J."/>
            <person name="Singh A.K."/>
            <person name="Chattopadhyay D.J."/>
        </authorList>
    </citation>
    <scope>NUCLEOTIDE SEQUENCE [LARGE SCALE GENOMIC DNA]</scope>
    <source>
        <strain evidence="2 3">CNV2</strain>
    </source>
</reference>
<evidence type="ECO:0000313" key="3">
    <source>
        <dbReference type="Proteomes" id="UP000075418"/>
    </source>
</evidence>
<dbReference type="Proteomes" id="UP000075418">
    <property type="component" value="Unassembled WGS sequence"/>
</dbReference>
<evidence type="ECO:0008006" key="4">
    <source>
        <dbReference type="Google" id="ProtNLM"/>
    </source>
</evidence>
<feature type="signal peptide" evidence="1">
    <location>
        <begin position="1"/>
        <end position="26"/>
    </location>
</feature>